<evidence type="ECO:0000313" key="8">
    <source>
        <dbReference type="Proteomes" id="UP000643525"/>
    </source>
</evidence>
<evidence type="ECO:0000259" key="6">
    <source>
        <dbReference type="Pfam" id="PF00962"/>
    </source>
</evidence>
<dbReference type="InterPro" id="IPR006330">
    <property type="entry name" value="Ado/ade_deaminase"/>
</dbReference>
<feature type="domain" description="Adenosine deaminase" evidence="6">
    <location>
        <begin position="12"/>
        <end position="339"/>
    </location>
</feature>
<sequence length="352" mass="38123">MSTLRTYLQLLPKAELHCHFVSTMRPETLLELCQAHQVQLRTLDLDSLFDYTGLADFLDVFNAAHLALSTPQEVARVAYEGVEDAVATANLRYREYFVNPDNFVAGAFGRPGPGMDYPTVIDAMIKGLGAAERDFGVGFGIIIGINRSLPAEAAAELVRTVVEHPRAQVLGIGQDDLTPEKSEDPLRFAEAYRLAREAGLRCTAHVGETMAASPQDVVTAALELQLDRVDHGYRVVDDPQSLAAAKASGLSFTCTPYSTVMLSGWELTADHRIARMVRAGLPVTLATDDAVFFKTDLAREYVEALPAMGISAPEATAIARQGFAAAWCPEQQRQRLLADFDGAALALGTALL</sequence>
<evidence type="ECO:0000313" key="7">
    <source>
        <dbReference type="EMBL" id="MBE1524663.1"/>
    </source>
</evidence>
<evidence type="ECO:0000256" key="4">
    <source>
        <dbReference type="ARBA" id="ARBA00022801"/>
    </source>
</evidence>
<comment type="cofactor">
    <cofactor evidence="1">
        <name>Zn(2+)</name>
        <dbReference type="ChEBI" id="CHEBI:29105"/>
    </cofactor>
</comment>
<evidence type="ECO:0000256" key="2">
    <source>
        <dbReference type="ARBA" id="ARBA00006676"/>
    </source>
</evidence>
<dbReference type="EC" id="3.5.4.4" evidence="7"/>
<dbReference type="NCBIfam" id="TIGR01430">
    <property type="entry name" value="aden_deam"/>
    <property type="match status" value="1"/>
</dbReference>
<evidence type="ECO:0000256" key="5">
    <source>
        <dbReference type="ARBA" id="ARBA00022833"/>
    </source>
</evidence>
<evidence type="ECO:0000256" key="3">
    <source>
        <dbReference type="ARBA" id="ARBA00022723"/>
    </source>
</evidence>
<keyword evidence="3" id="KW-0479">Metal-binding</keyword>
<dbReference type="RefSeq" id="WP_192595645.1">
    <property type="nucleotide sequence ID" value="NZ_BAAALJ010000002.1"/>
</dbReference>
<protein>
    <submittedName>
        <fullName evidence="7">Adenosine deaminase</fullName>
        <ecNumber evidence="7">3.5.4.4</ecNumber>
    </submittedName>
</protein>
<dbReference type="Proteomes" id="UP000643525">
    <property type="component" value="Unassembled WGS sequence"/>
</dbReference>
<comment type="caution">
    <text evidence="7">The sequence shown here is derived from an EMBL/GenBank/DDBJ whole genome shotgun (WGS) entry which is preliminary data.</text>
</comment>
<dbReference type="InterPro" id="IPR032466">
    <property type="entry name" value="Metal_Hydrolase"/>
</dbReference>
<dbReference type="GO" id="GO:0016787">
    <property type="term" value="F:hydrolase activity"/>
    <property type="evidence" value="ECO:0007669"/>
    <property type="project" value="UniProtKB-KW"/>
</dbReference>
<gene>
    <name evidence="7" type="ORF">H4W27_001781</name>
</gene>
<dbReference type="SUPFAM" id="SSF51556">
    <property type="entry name" value="Metallo-dependent hydrolases"/>
    <property type="match status" value="1"/>
</dbReference>
<evidence type="ECO:0000256" key="1">
    <source>
        <dbReference type="ARBA" id="ARBA00001947"/>
    </source>
</evidence>
<reference evidence="7 8" key="1">
    <citation type="submission" date="2020-10" db="EMBL/GenBank/DDBJ databases">
        <title>Sequencing the genomes of 1000 actinobacteria strains.</title>
        <authorList>
            <person name="Klenk H.-P."/>
        </authorList>
    </citation>
    <scope>NUCLEOTIDE SEQUENCE [LARGE SCALE GENOMIC DNA]</scope>
    <source>
        <strain evidence="7 8">DSM 15666</strain>
    </source>
</reference>
<keyword evidence="5" id="KW-0862">Zinc</keyword>
<dbReference type="InterPro" id="IPR001365">
    <property type="entry name" value="A_deaminase_dom"/>
</dbReference>
<dbReference type="PANTHER" id="PTHR43114:SF6">
    <property type="entry name" value="ADENINE DEAMINASE"/>
    <property type="match status" value="1"/>
</dbReference>
<comment type="similarity">
    <text evidence="2">Belongs to the metallo-dependent hydrolases superfamily. Adenosine and AMP deaminases family.</text>
</comment>
<dbReference type="Gene3D" id="3.20.20.140">
    <property type="entry name" value="Metal-dependent hydrolases"/>
    <property type="match status" value="1"/>
</dbReference>
<keyword evidence="8" id="KW-1185">Reference proteome</keyword>
<organism evidence="7 8">
    <name type="scientific">Nesterenkonia lutea</name>
    <dbReference type="NCBI Taxonomy" id="272919"/>
    <lineage>
        <taxon>Bacteria</taxon>
        <taxon>Bacillati</taxon>
        <taxon>Actinomycetota</taxon>
        <taxon>Actinomycetes</taxon>
        <taxon>Micrococcales</taxon>
        <taxon>Micrococcaceae</taxon>
        <taxon>Nesterenkonia</taxon>
    </lineage>
</organism>
<accession>A0ABR9JFE9</accession>
<keyword evidence="4 7" id="KW-0378">Hydrolase</keyword>
<dbReference type="PANTHER" id="PTHR43114">
    <property type="entry name" value="ADENINE DEAMINASE"/>
    <property type="match status" value="1"/>
</dbReference>
<name>A0ABR9JFE9_9MICC</name>
<proteinExistence type="inferred from homology"/>
<dbReference type="Pfam" id="PF00962">
    <property type="entry name" value="A_deaminase"/>
    <property type="match status" value="1"/>
</dbReference>
<dbReference type="EMBL" id="JADBED010000001">
    <property type="protein sequence ID" value="MBE1524663.1"/>
    <property type="molecule type" value="Genomic_DNA"/>
</dbReference>